<evidence type="ECO:0000313" key="2">
    <source>
        <dbReference type="Proteomes" id="UP000077315"/>
    </source>
</evidence>
<dbReference type="STRING" id="763407.A0A163AR54"/>
<dbReference type="AlphaFoldDB" id="A0A163AR54"/>
<dbReference type="PANTHER" id="PTHR13318:SF95">
    <property type="entry name" value="F-BOX PROTEIN YLR352W"/>
    <property type="match status" value="1"/>
</dbReference>
<dbReference type="Proteomes" id="UP000077315">
    <property type="component" value="Unassembled WGS sequence"/>
</dbReference>
<dbReference type="InterPro" id="IPR032675">
    <property type="entry name" value="LRR_dom_sf"/>
</dbReference>
<reference evidence="2" key="1">
    <citation type="submission" date="2015-06" db="EMBL/GenBank/DDBJ databases">
        <title>Expansion of signal transduction pathways in fungi by whole-genome duplication.</title>
        <authorList>
            <consortium name="DOE Joint Genome Institute"/>
            <person name="Corrochano L.M."/>
            <person name="Kuo A."/>
            <person name="Marcet-Houben M."/>
            <person name="Polaino S."/>
            <person name="Salamov A."/>
            <person name="Villalobos J.M."/>
            <person name="Alvarez M.I."/>
            <person name="Avalos J."/>
            <person name="Benito E.P."/>
            <person name="Benoit I."/>
            <person name="Burger G."/>
            <person name="Camino L.P."/>
            <person name="Canovas D."/>
            <person name="Cerda-Olmedo E."/>
            <person name="Cheng J.-F."/>
            <person name="Dominguez A."/>
            <person name="Elias M."/>
            <person name="Eslava A.P."/>
            <person name="Glaser F."/>
            <person name="Grimwood J."/>
            <person name="Gutierrez G."/>
            <person name="Heitman J."/>
            <person name="Henrissat B."/>
            <person name="Iturriaga E.A."/>
            <person name="Lang B.F."/>
            <person name="Lavin J.L."/>
            <person name="Lee S."/>
            <person name="Li W."/>
            <person name="Lindquist E."/>
            <person name="Lopez-Garcia S."/>
            <person name="Luque E.M."/>
            <person name="Marcos A.T."/>
            <person name="Martin J."/>
            <person name="McCluskey K."/>
            <person name="Medina H.R."/>
            <person name="Miralles-Duran A."/>
            <person name="Miyazaki A."/>
            <person name="Munoz-Torres E."/>
            <person name="Oguiza J.A."/>
            <person name="Ohm R."/>
            <person name="Olmedo M."/>
            <person name="Orejas M."/>
            <person name="Ortiz-Castellanos L."/>
            <person name="Pisabarro A.G."/>
            <person name="Rodriguez-Romero J."/>
            <person name="Ruiz-Herrera J."/>
            <person name="Ruiz-Vazquez R."/>
            <person name="Sanz C."/>
            <person name="Schackwitz W."/>
            <person name="Schmutz J."/>
            <person name="Shahriari M."/>
            <person name="Shelest E."/>
            <person name="Silva-Franco F."/>
            <person name="Soanes D."/>
            <person name="Syed K."/>
            <person name="Tagua V.G."/>
            <person name="Talbot N.J."/>
            <person name="Thon M."/>
            <person name="De vries R.P."/>
            <person name="Wiebenga A."/>
            <person name="Yadav J.S."/>
            <person name="Braun E.L."/>
            <person name="Baker S."/>
            <person name="Garre V."/>
            <person name="Horwitz B."/>
            <person name="Torres-Martinez S."/>
            <person name="Idnurm A."/>
            <person name="Herrera-Estrella A."/>
            <person name="Gabaldon T."/>
            <person name="Grigoriev I.V."/>
        </authorList>
    </citation>
    <scope>NUCLEOTIDE SEQUENCE [LARGE SCALE GENOMIC DNA]</scope>
    <source>
        <strain evidence="2">NRRL 1555(-)</strain>
    </source>
</reference>
<dbReference type="GeneID" id="29003488"/>
<accession>A0A163AR54</accession>
<gene>
    <name evidence="1" type="ORF">PHYBLDRAFT_72024</name>
</gene>
<dbReference type="EMBL" id="KV440977">
    <property type="protein sequence ID" value="OAD75211.1"/>
    <property type="molecule type" value="Genomic_DNA"/>
</dbReference>
<evidence type="ECO:0008006" key="3">
    <source>
        <dbReference type="Google" id="ProtNLM"/>
    </source>
</evidence>
<dbReference type="RefSeq" id="XP_018293251.1">
    <property type="nucleotide sequence ID" value="XM_018442582.1"/>
</dbReference>
<dbReference type="GO" id="GO:0019005">
    <property type="term" value="C:SCF ubiquitin ligase complex"/>
    <property type="evidence" value="ECO:0007669"/>
    <property type="project" value="TreeGrafter"/>
</dbReference>
<proteinExistence type="predicted"/>
<protein>
    <recommendedName>
        <fullName evidence="3">F-box domain-containing protein</fullName>
    </recommendedName>
</protein>
<dbReference type="GO" id="GO:0031146">
    <property type="term" value="P:SCF-dependent proteasomal ubiquitin-dependent protein catabolic process"/>
    <property type="evidence" value="ECO:0007669"/>
    <property type="project" value="TreeGrafter"/>
</dbReference>
<dbReference type="Gene3D" id="3.80.10.10">
    <property type="entry name" value="Ribonuclease Inhibitor"/>
    <property type="match status" value="2"/>
</dbReference>
<keyword evidence="2" id="KW-1185">Reference proteome</keyword>
<dbReference type="PANTHER" id="PTHR13318">
    <property type="entry name" value="PARTNER OF PAIRED, ISOFORM B-RELATED"/>
    <property type="match status" value="1"/>
</dbReference>
<name>A0A163AR54_PHYB8</name>
<sequence>MRYRYSSTEETSSPHLVVCLPEIVSLILGHLQPSELNKTTYSVLYPSLFVNKLWHDCASRVLWRELTFEDSPTEYDAFLKLTSVLANNPIPLSMSLSAAPTLIVANPSQCLVTNIPGQNQQQDQQLNTTKPALSSLFRSMSASVPKNTRLLRSESRIPKLKQLDTTTIKSSSSAIVLSKESHNINRAHLELYRRSIRSLTLRKIKDKHINEPLQQWSQNTSQLRRLDFYICDYVTNDSLYPFIAHKHLTHLSLAGCHRITDKAISQAAKYCPQLEHLDLRACGQVSDSSIAVVAWYCRGLKHLNVGRVRDREKITIKSIGEIAKYTQVSVLGLAGCDIADDCMIKLAHHRKGGLERVSVNNCHRITNKTVRTYVQYCPNLSVFEMKECHWVDDWASVAALVERKVLLTLCDQQNRACTDWARRRGKVLDVRAPAK</sequence>
<dbReference type="SMART" id="SM00367">
    <property type="entry name" value="LRR_CC"/>
    <property type="match status" value="6"/>
</dbReference>
<evidence type="ECO:0000313" key="1">
    <source>
        <dbReference type="EMBL" id="OAD75211.1"/>
    </source>
</evidence>
<dbReference type="InterPro" id="IPR006553">
    <property type="entry name" value="Leu-rich_rpt_Cys-con_subtyp"/>
</dbReference>
<dbReference type="InParanoid" id="A0A163AR54"/>
<dbReference type="OrthoDB" id="550575at2759"/>
<organism evidence="1 2">
    <name type="scientific">Phycomyces blakesleeanus (strain ATCC 8743b / DSM 1359 / FGSC 10004 / NBRC 33097 / NRRL 1555)</name>
    <dbReference type="NCBI Taxonomy" id="763407"/>
    <lineage>
        <taxon>Eukaryota</taxon>
        <taxon>Fungi</taxon>
        <taxon>Fungi incertae sedis</taxon>
        <taxon>Mucoromycota</taxon>
        <taxon>Mucoromycotina</taxon>
        <taxon>Mucoromycetes</taxon>
        <taxon>Mucorales</taxon>
        <taxon>Phycomycetaceae</taxon>
        <taxon>Phycomyces</taxon>
    </lineage>
</organism>
<dbReference type="SUPFAM" id="SSF52047">
    <property type="entry name" value="RNI-like"/>
    <property type="match status" value="1"/>
</dbReference>
<dbReference type="VEuPathDB" id="FungiDB:PHYBLDRAFT_72024"/>